<proteinExistence type="predicted"/>
<evidence type="ECO:0000313" key="8">
    <source>
        <dbReference type="Proteomes" id="UP000002058"/>
    </source>
</evidence>
<dbReference type="eggNOG" id="KOG1361">
    <property type="taxonomic scope" value="Eukaryota"/>
</dbReference>
<keyword evidence="3" id="KW-0378">Hydrolase</keyword>
<feature type="domain" description="DNA repair metallo-beta-lactamase" evidence="6">
    <location>
        <begin position="226"/>
        <end position="274"/>
    </location>
</feature>
<dbReference type="Proteomes" id="UP000002058">
    <property type="component" value="Unassembled WGS sequence"/>
</dbReference>
<gene>
    <name evidence="7" type="ORF">UREG_06616</name>
</gene>
<keyword evidence="2" id="KW-0255">Endonuclease</keyword>
<dbReference type="GO" id="GO:0000723">
    <property type="term" value="P:telomere maintenance"/>
    <property type="evidence" value="ECO:0007669"/>
    <property type="project" value="TreeGrafter"/>
</dbReference>
<dbReference type="STRING" id="336963.C4JVM4"/>
<dbReference type="HOGENOM" id="CLU_013294_1_1_1"/>
<dbReference type="GO" id="GO:0035312">
    <property type="term" value="F:5'-3' DNA exonuclease activity"/>
    <property type="evidence" value="ECO:0007669"/>
    <property type="project" value="TreeGrafter"/>
</dbReference>
<dbReference type="GeneID" id="8438445"/>
<organism evidence="7 8">
    <name type="scientific">Uncinocarpus reesii (strain UAMH 1704)</name>
    <dbReference type="NCBI Taxonomy" id="336963"/>
    <lineage>
        <taxon>Eukaryota</taxon>
        <taxon>Fungi</taxon>
        <taxon>Dikarya</taxon>
        <taxon>Ascomycota</taxon>
        <taxon>Pezizomycotina</taxon>
        <taxon>Eurotiomycetes</taxon>
        <taxon>Eurotiomycetidae</taxon>
        <taxon>Onygenales</taxon>
        <taxon>Onygenaceae</taxon>
        <taxon>Uncinocarpus</taxon>
    </lineage>
</organism>
<dbReference type="EMBL" id="CH476618">
    <property type="protein sequence ID" value="EEP81751.1"/>
    <property type="molecule type" value="Genomic_DNA"/>
</dbReference>
<feature type="compositionally biased region" description="Polar residues" evidence="5">
    <location>
        <begin position="443"/>
        <end position="464"/>
    </location>
</feature>
<dbReference type="RefSeq" id="XP_002583649.1">
    <property type="nucleotide sequence ID" value="XM_002583603.1"/>
</dbReference>
<dbReference type="PANTHER" id="PTHR23240:SF8">
    <property type="entry name" value="PROTEIN ARTEMIS"/>
    <property type="match status" value="1"/>
</dbReference>
<evidence type="ECO:0000256" key="3">
    <source>
        <dbReference type="ARBA" id="ARBA00022801"/>
    </source>
</evidence>
<sequence>MNVSSGLSNLAEPWWVQSLIRNPVLIPYTLGNRRLNRIYLDTTFATKSDIYATFPSKAEGIRELLQKVKAYPEDEAPYLCGFTLGNSRVSGCLTDQTNTPSVKVHSCEPGVVCSTIESGPSVYITPIITRTKEGCDVLELGAGGGMGDLRQSHDLQLPDKFAVERFADLCSEYIEDPSTRKAIIDAVSKAYETQSKSLSLDSYGFKEQDEMTLKSLVAMLSQGSKSDILPTLTPNKISSLPNTIVRFPYSRHSSYEELCGLVEAFRPADVYPCTVDADTWTETVSMENLFGHLCSGAVFSHDNEMKSMIEQDDFRPRKRPRLDSNASSTAGSTQRSNIETGTSQELVVPERIEYPVIHISSDSEQQQSQQENERPLGTRQITTVDTELSFSFPSQVTSNLSNSQPDESSSSPDIKIQAIKQALKAKALNNELDFYFESSFADSQSQPRSSSQLDNLNTQPSVSSIAERGDSQSALDIDANIQLEAELENAEYEYASSSPLSLSPSAFGSQESIQIPLDDDDDDVTLSPQRCEGRVVSALKRTHSRMAAYRAAKDDTWALFHSLVSAGNNHTVEDEEL</sequence>
<evidence type="ECO:0000256" key="2">
    <source>
        <dbReference type="ARBA" id="ARBA00022759"/>
    </source>
</evidence>
<dbReference type="PANTHER" id="PTHR23240">
    <property type="entry name" value="DNA CROSS-LINK REPAIR PROTEIN PSO2/SNM1-RELATED"/>
    <property type="match status" value="1"/>
</dbReference>
<protein>
    <recommendedName>
        <fullName evidence="6">DNA repair metallo-beta-lactamase domain-containing protein</fullName>
    </recommendedName>
</protein>
<reference evidence="8" key="1">
    <citation type="journal article" date="2009" name="Genome Res.">
        <title>Comparative genomic analyses of the human fungal pathogens Coccidioides and their relatives.</title>
        <authorList>
            <person name="Sharpton T.J."/>
            <person name="Stajich J.E."/>
            <person name="Rounsley S.D."/>
            <person name="Gardner M.J."/>
            <person name="Wortman J.R."/>
            <person name="Jordar V.S."/>
            <person name="Maiti R."/>
            <person name="Kodira C.D."/>
            <person name="Neafsey D.E."/>
            <person name="Zeng Q."/>
            <person name="Hung C.-Y."/>
            <person name="McMahan C."/>
            <person name="Muszewska A."/>
            <person name="Grynberg M."/>
            <person name="Mandel M.A."/>
            <person name="Kellner E.M."/>
            <person name="Barker B.M."/>
            <person name="Galgiani J.N."/>
            <person name="Orbach M.J."/>
            <person name="Kirkland T.N."/>
            <person name="Cole G.T."/>
            <person name="Henn M.R."/>
            <person name="Birren B.W."/>
            <person name="Taylor J.W."/>
        </authorList>
    </citation>
    <scope>NUCLEOTIDE SEQUENCE [LARGE SCALE GENOMIC DNA]</scope>
    <source>
        <strain evidence="8">UAMH 1704</strain>
    </source>
</reference>
<dbReference type="KEGG" id="ure:UREG_06616"/>
<keyword evidence="4" id="KW-0269">Exonuclease</keyword>
<feature type="region of interest" description="Disordered" evidence="5">
    <location>
        <begin position="443"/>
        <end position="473"/>
    </location>
</feature>
<evidence type="ECO:0000256" key="5">
    <source>
        <dbReference type="SAM" id="MobiDB-lite"/>
    </source>
</evidence>
<dbReference type="InterPro" id="IPR011084">
    <property type="entry name" value="DRMBL"/>
</dbReference>
<evidence type="ECO:0000259" key="6">
    <source>
        <dbReference type="Pfam" id="PF07522"/>
    </source>
</evidence>
<keyword evidence="1" id="KW-0540">Nuclease</keyword>
<dbReference type="GO" id="GO:0006303">
    <property type="term" value="P:double-strand break repair via nonhomologous end joining"/>
    <property type="evidence" value="ECO:0007669"/>
    <property type="project" value="TreeGrafter"/>
</dbReference>
<accession>C4JVM4</accession>
<dbReference type="GO" id="GO:0036297">
    <property type="term" value="P:interstrand cross-link repair"/>
    <property type="evidence" value="ECO:0007669"/>
    <property type="project" value="TreeGrafter"/>
</dbReference>
<dbReference type="VEuPathDB" id="FungiDB:UREG_06616"/>
<evidence type="ECO:0000256" key="1">
    <source>
        <dbReference type="ARBA" id="ARBA00022722"/>
    </source>
</evidence>
<feature type="region of interest" description="Disordered" evidence="5">
    <location>
        <begin position="310"/>
        <end position="345"/>
    </location>
</feature>
<evidence type="ECO:0000313" key="7">
    <source>
        <dbReference type="EMBL" id="EEP81751.1"/>
    </source>
</evidence>
<dbReference type="Pfam" id="PF07522">
    <property type="entry name" value="DRMBL"/>
    <property type="match status" value="1"/>
</dbReference>
<dbReference type="InParanoid" id="C4JVM4"/>
<feature type="region of interest" description="Disordered" evidence="5">
    <location>
        <begin position="393"/>
        <end position="412"/>
    </location>
</feature>
<feature type="compositionally biased region" description="Low complexity" evidence="5">
    <location>
        <begin position="398"/>
        <end position="412"/>
    </location>
</feature>
<dbReference type="AlphaFoldDB" id="C4JVM4"/>
<feature type="compositionally biased region" description="Polar residues" evidence="5">
    <location>
        <begin position="324"/>
        <end position="345"/>
    </location>
</feature>
<name>C4JVM4_UNCRE</name>
<dbReference type="GO" id="GO:0004519">
    <property type="term" value="F:endonuclease activity"/>
    <property type="evidence" value="ECO:0007669"/>
    <property type="project" value="UniProtKB-KW"/>
</dbReference>
<dbReference type="GO" id="GO:0003684">
    <property type="term" value="F:damaged DNA binding"/>
    <property type="evidence" value="ECO:0007669"/>
    <property type="project" value="TreeGrafter"/>
</dbReference>
<dbReference type="OrthoDB" id="5561659at2759"/>
<keyword evidence="8" id="KW-1185">Reference proteome</keyword>
<evidence type="ECO:0000256" key="4">
    <source>
        <dbReference type="ARBA" id="ARBA00022839"/>
    </source>
</evidence>
<dbReference type="OMA" id="SCYSELC"/>